<keyword evidence="2" id="KW-0520">NAD</keyword>
<organism evidence="4 5">
    <name type="scientific">Parafannyhessea umbonata</name>
    <dbReference type="NCBI Taxonomy" id="604330"/>
    <lineage>
        <taxon>Bacteria</taxon>
        <taxon>Bacillati</taxon>
        <taxon>Actinomycetota</taxon>
        <taxon>Coriobacteriia</taxon>
        <taxon>Coriobacteriales</taxon>
        <taxon>Atopobiaceae</taxon>
        <taxon>Parafannyhessea</taxon>
    </lineage>
</organism>
<evidence type="ECO:0000313" key="5">
    <source>
        <dbReference type="Proteomes" id="UP000198528"/>
    </source>
</evidence>
<dbReference type="PANTHER" id="PTHR43333">
    <property type="entry name" value="2-HACID_DH_C DOMAIN-CONTAINING PROTEIN"/>
    <property type="match status" value="1"/>
</dbReference>
<sequence>MPNLLVLVPFCDEHVAALQRAAGPGWTVERRGPADASTPTAACSGRYDLPDDELVRLLVRADVVIGEPAPALLRRAADEGSRLRLVQMTWAGTDKYTRNDVPFPTGVSLCCAVGGFGQLISQYVVAQVLGLMQNLPAYRDEQRLHRWGDLGPVGSLDGARVLVFGAGNIGGWVARRLSGFDCTVTGVCRETSRPRPGFDRLVTLDAAAAELPEADVVVGALPNNDATAGWLDARRLSAMRPGAVLVNVGRGNFVDCDALADVLAAGAIRGAALDVTSPEPLPADHPLWAEPRCVITPHVSGGSFGRHRQTEDNICAICCDNLRALRTGAALRNLVPASAFDVAPR</sequence>
<dbReference type="Pfam" id="PF02826">
    <property type="entry name" value="2-Hacid_dh_C"/>
    <property type="match status" value="1"/>
</dbReference>
<dbReference type="RefSeq" id="WP_090846626.1">
    <property type="nucleotide sequence ID" value="NZ_FMZL01000012.1"/>
</dbReference>
<feature type="domain" description="D-isomer specific 2-hydroxyacid dehydrogenase NAD-binding" evidence="3">
    <location>
        <begin position="126"/>
        <end position="300"/>
    </location>
</feature>
<dbReference type="AlphaFoldDB" id="A0A1G6L7C9"/>
<proteinExistence type="predicted"/>
<dbReference type="Proteomes" id="UP000198528">
    <property type="component" value="Unassembled WGS sequence"/>
</dbReference>
<evidence type="ECO:0000256" key="1">
    <source>
        <dbReference type="ARBA" id="ARBA00023002"/>
    </source>
</evidence>
<dbReference type="GO" id="GO:0016491">
    <property type="term" value="F:oxidoreductase activity"/>
    <property type="evidence" value="ECO:0007669"/>
    <property type="project" value="UniProtKB-KW"/>
</dbReference>
<name>A0A1G6L7C9_9ACTN</name>
<accession>A0A1G6L7C9</accession>
<dbReference type="SUPFAM" id="SSF51735">
    <property type="entry name" value="NAD(P)-binding Rossmann-fold domains"/>
    <property type="match status" value="1"/>
</dbReference>
<dbReference type="Gene3D" id="3.40.50.720">
    <property type="entry name" value="NAD(P)-binding Rossmann-like Domain"/>
    <property type="match status" value="2"/>
</dbReference>
<dbReference type="EMBL" id="FMZL01000012">
    <property type="protein sequence ID" value="SDC39018.1"/>
    <property type="molecule type" value="Genomic_DNA"/>
</dbReference>
<gene>
    <name evidence="4" type="ORF">SAMN04487824_11228</name>
</gene>
<reference evidence="5" key="1">
    <citation type="submission" date="2016-10" db="EMBL/GenBank/DDBJ databases">
        <authorList>
            <person name="Varghese N."/>
            <person name="Submissions S."/>
        </authorList>
    </citation>
    <scope>NUCLEOTIDE SEQUENCE [LARGE SCALE GENOMIC DNA]</scope>
    <source>
        <strain evidence="5">DSM 22619</strain>
    </source>
</reference>
<evidence type="ECO:0000256" key="2">
    <source>
        <dbReference type="ARBA" id="ARBA00023027"/>
    </source>
</evidence>
<dbReference type="InterPro" id="IPR006140">
    <property type="entry name" value="D-isomer_DH_NAD-bd"/>
</dbReference>
<dbReference type="InterPro" id="IPR036291">
    <property type="entry name" value="NAD(P)-bd_dom_sf"/>
</dbReference>
<dbReference type="PANTHER" id="PTHR43333:SF1">
    <property type="entry name" value="D-ISOMER SPECIFIC 2-HYDROXYACID DEHYDROGENASE NAD-BINDING DOMAIN-CONTAINING PROTEIN"/>
    <property type="match status" value="1"/>
</dbReference>
<evidence type="ECO:0000259" key="3">
    <source>
        <dbReference type="Pfam" id="PF02826"/>
    </source>
</evidence>
<keyword evidence="5" id="KW-1185">Reference proteome</keyword>
<evidence type="ECO:0000313" key="4">
    <source>
        <dbReference type="EMBL" id="SDC39018.1"/>
    </source>
</evidence>
<dbReference type="CDD" id="cd05300">
    <property type="entry name" value="2-Hacid_dh_1"/>
    <property type="match status" value="1"/>
</dbReference>
<protein>
    <submittedName>
        <fullName evidence="4">Phosphoglycerate dehydrogenase</fullName>
    </submittedName>
</protein>
<dbReference type="STRING" id="604330.SAMN04489857_0105"/>
<keyword evidence="1" id="KW-0560">Oxidoreductase</keyword>
<dbReference type="GO" id="GO:0051287">
    <property type="term" value="F:NAD binding"/>
    <property type="evidence" value="ECO:0007669"/>
    <property type="project" value="InterPro"/>
</dbReference>